<gene>
    <name evidence="2" type="ORF">ECU06_1620</name>
</gene>
<name>M1K6F2_ENCCN</name>
<dbReference type="VEuPathDB" id="MicrosporidiaDB:AEWR_060020"/>
<comment type="similarity">
    <text evidence="1">Belongs to the UPF0329 family.</text>
</comment>
<dbReference type="EMBL" id="KC513656">
    <property type="protein sequence ID" value="AGE96663.1"/>
    <property type="molecule type" value="Genomic_DNA"/>
</dbReference>
<dbReference type="VEuPathDB" id="MicrosporidiaDB:AEWD_060020"/>
<accession>M1K6F2</accession>
<dbReference type="VEuPathDB" id="MicrosporidiaDB:M970_020010"/>
<organism evidence="2">
    <name type="scientific">Encephalitozoon cuniculi</name>
    <name type="common">Microsporidian parasite</name>
    <dbReference type="NCBI Taxonomy" id="6035"/>
    <lineage>
        <taxon>Eukaryota</taxon>
        <taxon>Fungi</taxon>
        <taxon>Fungi incertae sedis</taxon>
        <taxon>Microsporidia</taxon>
        <taxon>Unikaryonidae</taxon>
        <taxon>Encephalitozoon</taxon>
    </lineage>
</organism>
<dbReference type="AlphaFoldDB" id="M1K6F2"/>
<evidence type="ECO:0000256" key="1">
    <source>
        <dbReference type="ARBA" id="ARBA00009465"/>
    </source>
</evidence>
<dbReference type="InterPro" id="IPR011667">
    <property type="entry name" value="UPF0329"/>
</dbReference>
<sequence length="117" mass="13189">MVAIGVLESGGKRMLGVVEVGTFKDPGGCPVVYHLMFRVTGIEEIGSVMSPGFAEANDIEKIDEDKEYQDMGKFVYPKGTEYEIVRREQSFQIVWGNPFDTSEVLRRLTIQRRPCVI</sequence>
<dbReference type="Pfam" id="PF07753">
    <property type="entry name" value="DUF1609"/>
    <property type="match status" value="1"/>
</dbReference>
<dbReference type="VEuPathDB" id="MicrosporidiaDB:ECU06_1620"/>
<reference evidence="2" key="1">
    <citation type="journal article" date="2013" name="Eukaryot. Cell">
        <title>Extremely Reduced Levels of Heterozygosity in the Vertebrate Pathogen Encephalitozoon cuniculi.</title>
        <authorList>
            <person name="Selman M."/>
            <person name="Sak B."/>
            <person name="Kvac M."/>
            <person name="Farinelli L."/>
            <person name="Weiss L.M."/>
            <person name="Corradi N."/>
        </authorList>
    </citation>
    <scope>NUCLEOTIDE SEQUENCE</scope>
</reference>
<evidence type="ECO:0000313" key="2">
    <source>
        <dbReference type="EMBL" id="AGE96663.1"/>
    </source>
</evidence>
<proteinExistence type="inferred from homology"/>
<dbReference type="VEuPathDB" id="MicrosporidiaDB:AEWQ_090020"/>
<protein>
    <submittedName>
        <fullName evidence="2">Uncharacterized protein</fullName>
    </submittedName>
</protein>